<accession>A0A2P2MU57</accession>
<dbReference type="EMBL" id="GGEC01053281">
    <property type="protein sequence ID" value="MBX33765.1"/>
    <property type="molecule type" value="Transcribed_RNA"/>
</dbReference>
<sequence length="26" mass="2843">MSLRLSCLALGVRLILEVLSMKLAVL</sequence>
<name>A0A2P2MU57_RHIMU</name>
<protein>
    <submittedName>
        <fullName evidence="1">Uncharacterized protein</fullName>
    </submittedName>
</protein>
<proteinExistence type="predicted"/>
<reference evidence="1" key="1">
    <citation type="submission" date="2018-02" db="EMBL/GenBank/DDBJ databases">
        <title>Rhizophora mucronata_Transcriptome.</title>
        <authorList>
            <person name="Meera S.P."/>
            <person name="Sreeshan A."/>
            <person name="Augustine A."/>
        </authorList>
    </citation>
    <scope>NUCLEOTIDE SEQUENCE</scope>
    <source>
        <tissue evidence="1">Leaf</tissue>
    </source>
</reference>
<evidence type="ECO:0000313" key="1">
    <source>
        <dbReference type="EMBL" id="MBX33765.1"/>
    </source>
</evidence>
<organism evidence="1">
    <name type="scientific">Rhizophora mucronata</name>
    <name type="common">Asiatic mangrove</name>
    <dbReference type="NCBI Taxonomy" id="61149"/>
    <lineage>
        <taxon>Eukaryota</taxon>
        <taxon>Viridiplantae</taxon>
        <taxon>Streptophyta</taxon>
        <taxon>Embryophyta</taxon>
        <taxon>Tracheophyta</taxon>
        <taxon>Spermatophyta</taxon>
        <taxon>Magnoliopsida</taxon>
        <taxon>eudicotyledons</taxon>
        <taxon>Gunneridae</taxon>
        <taxon>Pentapetalae</taxon>
        <taxon>rosids</taxon>
        <taxon>fabids</taxon>
        <taxon>Malpighiales</taxon>
        <taxon>Rhizophoraceae</taxon>
        <taxon>Rhizophora</taxon>
    </lineage>
</organism>
<dbReference type="AlphaFoldDB" id="A0A2P2MU57"/>